<dbReference type="AlphaFoldDB" id="A0A090C8Y6"/>
<dbReference type="PANTHER" id="PTHR47691:SF3">
    <property type="entry name" value="HTH-TYPE TRANSCRIPTIONAL REGULATOR RV0890C-RELATED"/>
    <property type="match status" value="1"/>
</dbReference>
<dbReference type="Gene3D" id="3.40.50.300">
    <property type="entry name" value="P-loop containing nucleotide triphosphate hydrolases"/>
    <property type="match status" value="1"/>
</dbReference>
<sequence>MTDPFGSLSAGVLLNGLNETLAALERLDVDAITTGLFEQIGDLKAIVESFDQPAIAERRSASLHVRPRHPTERFLQPLIGSTAAILIESGAYLRLLLSNIRVTAGEREQGFWIENERRLENQPCPFHIHRVAQDSELFFTDDEAQFSFLQARSTLSCRLVNKLGLARNSLSLITEEVVNYDATAVADAITATEAVTLHVPDVANRRFVIPRPLRACFIGRKTELAKLDQAFHDVTKSTQQRFVIFGPGGSGKTELAFKFATEYKDKFWGVFFIDGSSQKNASSSYAEIATIDGLLIIDNVDDDETDLEELLTVGDKGCVIITTRNPLHMTHGNAGDRYLELLAMDPKEAEEVILRAAEEPRPWAQTTIDSANSICKAFGFLPLALVQAAKAILKGICDWPNYLSSYDSEIRRIRRNYHSRNRSIPRDKKRVDDDSSFTVFSTYEILHRNLEESPREKCQDAVELLHVFSFFHYQNIRPDVLINAAINPLKEEQQQREDSEQEQELHSKLHSPKRKPWGMFFRELRAYFSSQMATPPPWPGVLRNRDNLGLEDLEDEVEDRLRTAPSVLVERSLVTRQERSTGRYSMHRLIRKWVRELPEMPTSHSHQALWCQISMATLSSSIRRLPHGDNEPENHARHKTLAENAFKAKPLWPLKRLMGSFRWIKTSGSVEYTRRQATSKKAAISNRAPWSMSLSDLGPDHPIAIALSLLLTKTLWLMCEMEKVVRHMRATHRLCVDTWGDHHPLTLDVTETLGSALSIQGKYTESNALHVANLEKMKRLLEDLSSSFVRYEEDNPDPNLGERLLQSRTDLTFVYEQRKERLGKEHPYTLLSWLFLARVESAVGNNKEAEKIIRQGLEVAERNIGSQHLAVLMAKCIHAEVLVKLKRFSEAEKLFYMLIDRSWYTKTVGEDSDHPDRLANIWFLAMCLEQQGKWEKALELCREFSVGIEAIGGRGLGMNHKMYPKVMKKIAELEGKIAGGGQFREAAV</sequence>
<feature type="region of interest" description="Disordered" evidence="1">
    <location>
        <begin position="491"/>
        <end position="510"/>
    </location>
</feature>
<name>A0A090C8Y6_PODAN</name>
<protein>
    <recommendedName>
        <fullName evidence="2">AAA+ ATPase domain-containing protein</fullName>
    </recommendedName>
</protein>
<dbReference type="SMART" id="SM00382">
    <property type="entry name" value="AAA"/>
    <property type="match status" value="1"/>
</dbReference>
<dbReference type="InterPro" id="IPR027417">
    <property type="entry name" value="P-loop_NTPase"/>
</dbReference>
<dbReference type="SUPFAM" id="SSF52540">
    <property type="entry name" value="P-loop containing nucleoside triphosphate hydrolases"/>
    <property type="match status" value="1"/>
</dbReference>
<evidence type="ECO:0000313" key="4">
    <source>
        <dbReference type="Proteomes" id="UP000001197"/>
    </source>
</evidence>
<dbReference type="InterPro" id="IPR041664">
    <property type="entry name" value="AAA_16"/>
</dbReference>
<dbReference type="Gene3D" id="1.25.40.10">
    <property type="entry name" value="Tetratricopeptide repeat domain"/>
    <property type="match status" value="2"/>
</dbReference>
<reference evidence="3 4" key="1">
    <citation type="journal article" date="2008" name="Genome Biol.">
        <title>The genome sequence of the model ascomycete fungus Podospora anserina.</title>
        <authorList>
            <person name="Espagne E."/>
            <person name="Lespinet O."/>
            <person name="Malagnac F."/>
            <person name="Da Silva C."/>
            <person name="Jaillon O."/>
            <person name="Porcel B.M."/>
            <person name="Couloux A."/>
            <person name="Aury J.-M."/>
            <person name="Segurens B."/>
            <person name="Poulain J."/>
            <person name="Anthouard V."/>
            <person name="Grossetete S."/>
            <person name="Khalili H."/>
            <person name="Coppin E."/>
            <person name="Dequard-Chablat M."/>
            <person name="Picard M."/>
            <person name="Contamine V."/>
            <person name="Arnaise S."/>
            <person name="Bourdais A."/>
            <person name="Berteaux-Lecellier V."/>
            <person name="Gautheret D."/>
            <person name="de Vries R.P."/>
            <person name="Battaglia E."/>
            <person name="Coutinho P.M."/>
            <person name="Danchin E.G.J."/>
            <person name="Henrissat B."/>
            <person name="El Khoury R."/>
            <person name="Sainsard-Chanet A."/>
            <person name="Boivin A."/>
            <person name="Pinan-Lucarre B."/>
            <person name="Sellem C.H."/>
            <person name="Debuchy R."/>
            <person name="Wincker P."/>
            <person name="Weissenbach J."/>
            <person name="Silar P."/>
        </authorList>
    </citation>
    <scope>NUCLEOTIDE SEQUENCE [LARGE SCALE GENOMIC DNA]</scope>
    <source>
        <strain evidence="4">S / ATCC MYA-4624 / DSM 980 / FGSC 10383</strain>
    </source>
</reference>
<proteinExistence type="predicted"/>
<keyword evidence="4" id="KW-1185">Reference proteome</keyword>
<evidence type="ECO:0000259" key="2">
    <source>
        <dbReference type="SMART" id="SM00382"/>
    </source>
</evidence>
<accession>A0A090C8Y6</accession>
<reference evidence="4" key="2">
    <citation type="journal article" date="2014" name="Genetics">
        <title>Maintaining two mating types: Structure of the mating type locus and its role in heterokaryosis in Podospora anserina.</title>
        <authorList>
            <person name="Grognet P."/>
            <person name="Bidard F."/>
            <person name="Kuchly C."/>
            <person name="Tong L.C.H."/>
            <person name="Coppin E."/>
            <person name="Benkhali J.A."/>
            <person name="Couloux A."/>
            <person name="Wincker P."/>
            <person name="Debuchy R."/>
            <person name="Silar P."/>
        </authorList>
    </citation>
    <scope>GENOME REANNOTATION</scope>
    <source>
        <strain evidence="4">S / ATCC MYA-4624 / DSM 980 / FGSC 10383</strain>
    </source>
</reference>
<dbReference type="STRING" id="515849.A0A090C8Y6"/>
<dbReference type="PANTHER" id="PTHR47691">
    <property type="entry name" value="REGULATOR-RELATED"/>
    <property type="match status" value="1"/>
</dbReference>
<dbReference type="Pfam" id="PF13191">
    <property type="entry name" value="AAA_16"/>
    <property type="match status" value="1"/>
</dbReference>
<dbReference type="InterPro" id="IPR011990">
    <property type="entry name" value="TPR-like_helical_dom_sf"/>
</dbReference>
<organism evidence="3 4">
    <name type="scientific">Podospora anserina (strain S / ATCC MYA-4624 / DSM 980 / FGSC 10383)</name>
    <name type="common">Pleurage anserina</name>
    <dbReference type="NCBI Taxonomy" id="515849"/>
    <lineage>
        <taxon>Eukaryota</taxon>
        <taxon>Fungi</taxon>
        <taxon>Dikarya</taxon>
        <taxon>Ascomycota</taxon>
        <taxon>Pezizomycotina</taxon>
        <taxon>Sordariomycetes</taxon>
        <taxon>Sordariomycetidae</taxon>
        <taxon>Sordariales</taxon>
        <taxon>Podosporaceae</taxon>
        <taxon>Podospora</taxon>
        <taxon>Podospora anserina</taxon>
    </lineage>
</organism>
<dbReference type="InParanoid" id="A0A090C8Y6"/>
<dbReference type="eggNOG" id="KOG2029">
    <property type="taxonomic scope" value="Eukaryota"/>
</dbReference>
<dbReference type="Proteomes" id="UP000001197">
    <property type="component" value="Chromosome 1"/>
</dbReference>
<dbReference type="EMBL" id="FO904936">
    <property type="protein sequence ID" value="CDP22885.1"/>
    <property type="molecule type" value="Genomic_DNA"/>
</dbReference>
<evidence type="ECO:0000313" key="3">
    <source>
        <dbReference type="EMBL" id="CDP22885.1"/>
    </source>
</evidence>
<dbReference type="SUPFAM" id="SSF48452">
    <property type="entry name" value="TPR-like"/>
    <property type="match status" value="1"/>
</dbReference>
<dbReference type="InterPro" id="IPR003593">
    <property type="entry name" value="AAA+_ATPase"/>
</dbReference>
<evidence type="ECO:0000256" key="1">
    <source>
        <dbReference type="SAM" id="MobiDB-lite"/>
    </source>
</evidence>
<feature type="domain" description="AAA+ ATPase" evidence="2">
    <location>
        <begin position="238"/>
        <end position="345"/>
    </location>
</feature>
<feature type="compositionally biased region" description="Basic and acidic residues" evidence="1">
    <location>
        <begin position="491"/>
        <end position="507"/>
    </location>
</feature>